<dbReference type="PANTHER" id="PTHR34219">
    <property type="entry name" value="IRON-REGULATED INNER MEMBRANE PROTEIN-RELATED"/>
    <property type="match status" value="1"/>
</dbReference>
<reference evidence="2 3" key="1">
    <citation type="submission" date="2019-03" db="EMBL/GenBank/DDBJ databases">
        <title>Dyadobacter AR-3-6 sp. nov., isolated from arctic soil.</title>
        <authorList>
            <person name="Chaudhary D.K."/>
        </authorList>
    </citation>
    <scope>NUCLEOTIDE SEQUENCE [LARGE SCALE GENOMIC DNA]</scope>
    <source>
        <strain evidence="2 3">AR-3-6</strain>
    </source>
</reference>
<keyword evidence="3" id="KW-1185">Reference proteome</keyword>
<feature type="transmembrane region" description="Helical" evidence="1">
    <location>
        <begin position="364"/>
        <end position="384"/>
    </location>
</feature>
<dbReference type="Proteomes" id="UP000294850">
    <property type="component" value="Unassembled WGS sequence"/>
</dbReference>
<dbReference type="AlphaFoldDB" id="A0A4R5E0N1"/>
<feature type="transmembrane region" description="Helical" evidence="1">
    <location>
        <begin position="405"/>
        <end position="425"/>
    </location>
</feature>
<feature type="transmembrane region" description="Helical" evidence="1">
    <location>
        <begin position="21"/>
        <end position="52"/>
    </location>
</feature>
<organism evidence="2 3">
    <name type="scientific">Dyadobacter psychrotolerans</name>
    <dbReference type="NCBI Taxonomy" id="2541721"/>
    <lineage>
        <taxon>Bacteria</taxon>
        <taxon>Pseudomonadati</taxon>
        <taxon>Bacteroidota</taxon>
        <taxon>Cytophagia</taxon>
        <taxon>Cytophagales</taxon>
        <taxon>Spirosomataceae</taxon>
        <taxon>Dyadobacter</taxon>
    </lineage>
</organism>
<dbReference type="PANTHER" id="PTHR34219:SF3">
    <property type="entry name" value="BLL7967 PROTEIN"/>
    <property type="match status" value="1"/>
</dbReference>
<evidence type="ECO:0000313" key="2">
    <source>
        <dbReference type="EMBL" id="TDE18604.1"/>
    </source>
</evidence>
<accession>A0A4R5E0N1</accession>
<protein>
    <submittedName>
        <fullName evidence="2">PepSY domain-containing protein</fullName>
    </submittedName>
</protein>
<feature type="transmembrane region" description="Helical" evidence="1">
    <location>
        <begin position="161"/>
        <end position="182"/>
    </location>
</feature>
<feature type="transmembrane region" description="Helical" evidence="1">
    <location>
        <begin position="468"/>
        <end position="486"/>
    </location>
</feature>
<feature type="transmembrane region" description="Helical" evidence="1">
    <location>
        <begin position="218"/>
        <end position="242"/>
    </location>
</feature>
<evidence type="ECO:0000313" key="3">
    <source>
        <dbReference type="Proteomes" id="UP000294850"/>
    </source>
</evidence>
<comment type="caution">
    <text evidence="2">The sequence shown here is derived from an EMBL/GenBank/DDBJ whole genome shotgun (WGS) entry which is preliminary data.</text>
</comment>
<keyword evidence="1" id="KW-0472">Membrane</keyword>
<sequence length="548" mass="62585">MRCYYLLPQIVMKLKGLSNRLYNITFHTHTVSGIVISFALYVIFFAGAFTLFKEEFYQWENPQARKPITEKIDYDELLATIKKNKPSFDLSEDITIRIPSKEEPRVQIYGHEIVPKGKPEIHYAATYFPITKTFSEEEKTTIGETLYRLHFFDQIPFIGRYLSGFVALFFAFAVVTGVMIHWRNIFSKFNGFSIKGTWKQIWTNSHTVFGLLGLPFQFMYAITGAYYMLSLLVLLPVVIVFYNGDQEKALKAIVAERAMDTNENSPLATKNQKITNILDNLKKSRPDVELHYVQIKNYNRVDGMMAAAVENSKTFAGDGSATFSLKDGKMVANYLPGSKTYAQSVLYGITRLHYATFGGLILKAIYFLLALFTGFVIISGILLWKEARNKKTYTDKQKRFHHQVTKTYLAICFGLFPAVAILFSAELSVPDSVKHVFWVRTAFFVSWLIFTIAGLFSKNEAKATQLYLFLGGLFSIIVPLINGFVTGDWIWVSLAKNSFYVAGTDLFWLIIGVLSLFLTLLMNKDNEKTNSKKEILKVKKQHISLEKM</sequence>
<dbReference type="EMBL" id="SMFL01000001">
    <property type="protein sequence ID" value="TDE18604.1"/>
    <property type="molecule type" value="Genomic_DNA"/>
</dbReference>
<proteinExistence type="predicted"/>
<gene>
    <name evidence="2" type="ORF">E0F88_03435</name>
</gene>
<dbReference type="Pfam" id="PF03929">
    <property type="entry name" value="PepSY_TM"/>
    <property type="match status" value="1"/>
</dbReference>
<keyword evidence="1" id="KW-0812">Transmembrane</keyword>
<dbReference type="OrthoDB" id="6307929at2"/>
<feature type="transmembrane region" description="Helical" evidence="1">
    <location>
        <begin position="437"/>
        <end position="456"/>
    </location>
</feature>
<keyword evidence="1" id="KW-1133">Transmembrane helix</keyword>
<name>A0A4R5E0N1_9BACT</name>
<evidence type="ECO:0000256" key="1">
    <source>
        <dbReference type="SAM" id="Phobius"/>
    </source>
</evidence>
<dbReference type="InterPro" id="IPR005625">
    <property type="entry name" value="PepSY-ass_TM"/>
</dbReference>
<feature type="transmembrane region" description="Helical" evidence="1">
    <location>
        <begin position="506"/>
        <end position="523"/>
    </location>
</feature>